<keyword evidence="4" id="KW-1185">Reference proteome</keyword>
<gene>
    <name evidence="3" type="ORF">MVEG_12028</name>
</gene>
<evidence type="ECO:0000256" key="2">
    <source>
        <dbReference type="SAM" id="Phobius"/>
    </source>
</evidence>
<keyword evidence="2" id="KW-0812">Transmembrane</keyword>
<reference evidence="3 4" key="1">
    <citation type="submission" date="2011-02" db="EMBL/GenBank/DDBJ databases">
        <title>The Genome Sequence of Mortierella verticillata NRRL 6337.</title>
        <authorList>
            <consortium name="The Broad Institute Genome Sequencing Platform"/>
            <person name="Russ C."/>
            <person name="Cuomo C."/>
            <person name="Burger G."/>
            <person name="Gray M.W."/>
            <person name="Holland P.W.H."/>
            <person name="King N."/>
            <person name="Lang F.B.F."/>
            <person name="Roger A.J."/>
            <person name="Ruiz-Trillo I."/>
            <person name="Young S.K."/>
            <person name="Zeng Q."/>
            <person name="Gargeya S."/>
            <person name="Alvarado L."/>
            <person name="Berlin A."/>
            <person name="Chapman S.B."/>
            <person name="Chen Z."/>
            <person name="Freedman E."/>
            <person name="Gellesch M."/>
            <person name="Goldberg J."/>
            <person name="Griggs A."/>
            <person name="Gujja S."/>
            <person name="Heilman E."/>
            <person name="Heiman D."/>
            <person name="Howarth C."/>
            <person name="Mehta T."/>
            <person name="Neiman D."/>
            <person name="Pearson M."/>
            <person name="Roberts A."/>
            <person name="Saif S."/>
            <person name="Shea T."/>
            <person name="Shenoy N."/>
            <person name="Sisk P."/>
            <person name="Stolte C."/>
            <person name="Sykes S."/>
            <person name="White J."/>
            <person name="Yandava C."/>
            <person name="Haas B."/>
            <person name="Nusbaum C."/>
            <person name="Birren B."/>
        </authorList>
    </citation>
    <scope>NUCLEOTIDE SEQUENCE [LARGE SCALE GENOMIC DNA]</scope>
    <source>
        <strain evidence="3 4">NRRL 6337</strain>
    </source>
</reference>
<dbReference type="OrthoDB" id="2414229at2759"/>
<feature type="transmembrane region" description="Helical" evidence="2">
    <location>
        <begin position="33"/>
        <end position="53"/>
    </location>
</feature>
<feature type="transmembrane region" description="Helical" evidence="2">
    <location>
        <begin position="60"/>
        <end position="88"/>
    </location>
</feature>
<feature type="compositionally biased region" description="Low complexity" evidence="1">
    <location>
        <begin position="344"/>
        <end position="356"/>
    </location>
</feature>
<protein>
    <submittedName>
        <fullName evidence="3">Uncharacterized protein</fullName>
    </submittedName>
</protein>
<evidence type="ECO:0000256" key="1">
    <source>
        <dbReference type="SAM" id="MobiDB-lite"/>
    </source>
</evidence>
<keyword evidence="2" id="KW-1133">Transmembrane helix</keyword>
<feature type="compositionally biased region" description="Acidic residues" evidence="1">
    <location>
        <begin position="631"/>
        <end position="648"/>
    </location>
</feature>
<sequence length="693" mass="77526">MAIKSPGLLKASLWLQAVVLLVLTSLLADAGAWIGAILTAVGCCFSLIGIGAAHKRSMGYLYCYTTLMGAWSLLAITHVLIVCGLVTLPESLIDEVLLVGNRILEDSVDPMRIVIPSLYGVQCFAWCSSLACIAVTRAAASDPTLGFEIQDPKIPTHRLETQQRMNRRQSLFGFRRPSAISPFGSYGDHGTKLSDKVLSIQTQQDSEDLNEQRIIITNNRRISQVVVTFRSDLDGIQMDTTRMSTEIHTPEAAVVAPQRSSAIYVTNHNYSLMDSTYTSIPFTLPGESLSDMIFNAVPAEQPITRVPPPMTQERIPSQSEQRPSVQSQEQDQEQPRPSESSNRTVSTVASTTVTKKSTTESKAELATISSTTTLDEGLDAHGNFELENEAHPPVTSILSKDQVQQLEKMQQQRQYHQSTWQLLMEQDRKQNMEKQQQHQQEVQHVTFPIVPTRRSSFNHQYHEKEMDFSLPTTQSNSSDPSECISGTDRHISITSVIFSKDQPPSSPVVSPVSVSSRSKSGMLKYWKKNRTSDSSLSSEESSVHGYFSNAFSKKSKPKQALMVPSIVLHPDEEDGEPPRVLSQKDIEYLSTAPPVPLRPLIQPWDEPEEGHDGYGDGYDYDYDYDSYHQGEDEEEEEEEEEEEFEEGDEGRLHHHHEMGESEYDDPYALDVPINLEIDLQGLEHGEVKGYGYI</sequence>
<keyword evidence="2" id="KW-0472">Membrane</keyword>
<feature type="compositionally biased region" description="Polar residues" evidence="1">
    <location>
        <begin position="314"/>
        <end position="343"/>
    </location>
</feature>
<organism evidence="3 4">
    <name type="scientific">Podila verticillata NRRL 6337</name>
    <dbReference type="NCBI Taxonomy" id="1069443"/>
    <lineage>
        <taxon>Eukaryota</taxon>
        <taxon>Fungi</taxon>
        <taxon>Fungi incertae sedis</taxon>
        <taxon>Mucoromycota</taxon>
        <taxon>Mortierellomycotina</taxon>
        <taxon>Mortierellomycetes</taxon>
        <taxon>Mortierellales</taxon>
        <taxon>Mortierellaceae</taxon>
        <taxon>Podila</taxon>
    </lineage>
</organism>
<evidence type="ECO:0000313" key="4">
    <source>
        <dbReference type="Proteomes" id="UP000243308"/>
    </source>
</evidence>
<dbReference type="Proteomes" id="UP000243308">
    <property type="component" value="Unassembled WGS sequence"/>
</dbReference>
<dbReference type="EMBL" id="KN042431">
    <property type="protein sequence ID" value="KFH62636.1"/>
    <property type="molecule type" value="Genomic_DNA"/>
</dbReference>
<feature type="region of interest" description="Disordered" evidence="1">
    <location>
        <begin position="301"/>
        <end position="368"/>
    </location>
</feature>
<name>A0A086TL09_9FUNG</name>
<evidence type="ECO:0000313" key="3">
    <source>
        <dbReference type="EMBL" id="KFH62636.1"/>
    </source>
</evidence>
<accession>A0A086TL09</accession>
<dbReference type="AlphaFoldDB" id="A0A086TL09"/>
<proteinExistence type="predicted"/>
<feature type="region of interest" description="Disordered" evidence="1">
    <location>
        <begin position="597"/>
        <end position="667"/>
    </location>
</feature>
<feature type="transmembrane region" description="Helical" evidence="2">
    <location>
        <begin position="7"/>
        <end position="27"/>
    </location>
</feature>